<dbReference type="InterPro" id="IPR001375">
    <property type="entry name" value="Peptidase_S9_cat"/>
</dbReference>
<dbReference type="RefSeq" id="WP_006677032.1">
    <property type="nucleotide sequence ID" value="NZ_AHKH01000028.1"/>
</dbReference>
<dbReference type="STRING" id="1131935.PDENDC454_12665"/>
<dbReference type="GO" id="GO:0006508">
    <property type="term" value="P:proteolysis"/>
    <property type="evidence" value="ECO:0007669"/>
    <property type="project" value="InterPro"/>
</dbReference>
<dbReference type="AlphaFoldDB" id="H3SG78"/>
<dbReference type="PANTHER" id="PTHR42776">
    <property type="entry name" value="SERINE PEPTIDASE S9 FAMILY MEMBER"/>
    <property type="match status" value="1"/>
</dbReference>
<proteinExistence type="predicted"/>
<feature type="domain" description="Peptidase S9 prolyl oligopeptidase catalytic" evidence="2">
    <location>
        <begin position="390"/>
        <end position="596"/>
    </location>
</feature>
<evidence type="ECO:0000313" key="3">
    <source>
        <dbReference type="EMBL" id="EHQ61888.1"/>
    </source>
</evidence>
<organism evidence="3 4">
    <name type="scientific">Paenibacillus dendritiformis C454</name>
    <dbReference type="NCBI Taxonomy" id="1131935"/>
    <lineage>
        <taxon>Bacteria</taxon>
        <taxon>Bacillati</taxon>
        <taxon>Bacillota</taxon>
        <taxon>Bacilli</taxon>
        <taxon>Bacillales</taxon>
        <taxon>Paenibacillaceae</taxon>
        <taxon>Paenibacillus</taxon>
    </lineage>
</organism>
<sequence>MLLQFPKPDVEQYFQTTVIRQFAVSRDESRIVFGSNLNGHYNLWAIEMEGTAFPYPLTYMNQVNSFIAIDPEQRHILCGFERDGDENYHIYALPPAGGKPIPLIEADEKDKMYFAHLSEDGERLYYCTSRNNPNFLNSRVYHLRTKQDELLIEGQGAATDLEAVSPGEGRFVYGHSYSNTYRVLYVRTEEGDLPLVPAEEGEVHRSSRAIFVDEDTVVFTTDYKAEYAYAASYHIPSRQLSELCRIPQEGIIEIKWHKDSRTLYFVTEKGVEDRLYRFSLDARELEPMELPNALIDQIHVAKSGTVYLLARGAASPANIYKQADGGWKQLTRNMPTGLTPEQMVEPEVVTYSSFDGMEIEALLFRAKPEAANGYTIFWPHGGPQAAERKQFRSMFQYFLAQGYNIFAPNFRGSTGYGSSFVKLVECDWGEGPRLDCVAGMDWLFERGISSKERLFIVGGSYGGYMTLLLAGRHADYFRAAVDIFGVSNLFTFYHSVPEHWKPMMDRWVGEPERDKERFIKDSPITYLEGMTNPMLVIQGANDPRVVKAESDQIVEQLRQQGRDVEYIVLDDEGHGFTKKENEMRVYRAMVDFLQRHQG</sequence>
<accession>H3SG78</accession>
<comment type="caution">
    <text evidence="3">The sequence shown here is derived from an EMBL/GenBank/DDBJ whole genome shotgun (WGS) entry which is preliminary data.</text>
</comment>
<dbReference type="GO" id="GO:0004252">
    <property type="term" value="F:serine-type endopeptidase activity"/>
    <property type="evidence" value="ECO:0007669"/>
    <property type="project" value="TreeGrafter"/>
</dbReference>
<dbReference type="SUPFAM" id="SSF53474">
    <property type="entry name" value="alpha/beta-Hydrolases"/>
    <property type="match status" value="1"/>
</dbReference>
<dbReference type="InterPro" id="IPR011042">
    <property type="entry name" value="6-blade_b-propeller_TolB-like"/>
</dbReference>
<dbReference type="EMBL" id="AHKH01000028">
    <property type="protein sequence ID" value="EHQ61888.1"/>
    <property type="molecule type" value="Genomic_DNA"/>
</dbReference>
<name>H3SG78_9BACL</name>
<dbReference type="InterPro" id="IPR029058">
    <property type="entry name" value="AB_hydrolase_fold"/>
</dbReference>
<evidence type="ECO:0000313" key="4">
    <source>
        <dbReference type="Proteomes" id="UP000003900"/>
    </source>
</evidence>
<evidence type="ECO:0000256" key="1">
    <source>
        <dbReference type="ARBA" id="ARBA00022801"/>
    </source>
</evidence>
<gene>
    <name evidence="3" type="ORF">PDENDC454_12665</name>
</gene>
<dbReference type="PANTHER" id="PTHR42776:SF27">
    <property type="entry name" value="DIPEPTIDYL PEPTIDASE FAMILY MEMBER 6"/>
    <property type="match status" value="1"/>
</dbReference>
<dbReference type="SUPFAM" id="SSF69304">
    <property type="entry name" value="Tricorn protease N-terminal domain"/>
    <property type="match status" value="1"/>
</dbReference>
<dbReference type="Gene3D" id="2.120.10.30">
    <property type="entry name" value="TolB, C-terminal domain"/>
    <property type="match status" value="1"/>
</dbReference>
<keyword evidence="1" id="KW-0378">Hydrolase</keyword>
<keyword evidence="4" id="KW-1185">Reference proteome</keyword>
<reference evidence="3 4" key="1">
    <citation type="journal article" date="2012" name="J. Bacteriol.">
        <title>Genome Sequence of the Pattern-Forming Social Bacterium Paenibacillus dendritiformis C454 Chiral Morphotype.</title>
        <authorList>
            <person name="Sirota-Madi A."/>
            <person name="Olender T."/>
            <person name="Helman Y."/>
            <person name="Brainis I."/>
            <person name="Finkelshtein A."/>
            <person name="Roth D."/>
            <person name="Hagai E."/>
            <person name="Leshkowitz D."/>
            <person name="Brodsky L."/>
            <person name="Galatenko V."/>
            <person name="Nikolaev V."/>
            <person name="Gutnick D.L."/>
            <person name="Lancet D."/>
            <person name="Ben-Jacob E."/>
        </authorList>
    </citation>
    <scope>NUCLEOTIDE SEQUENCE [LARGE SCALE GENOMIC DNA]</scope>
    <source>
        <strain evidence="3 4">C454</strain>
    </source>
</reference>
<protein>
    <submittedName>
        <fullName evidence="3">Peptidase S9 prolyl oligopeptidase active site domain-containing protein</fullName>
    </submittedName>
</protein>
<evidence type="ECO:0000259" key="2">
    <source>
        <dbReference type="Pfam" id="PF00326"/>
    </source>
</evidence>
<dbReference type="Proteomes" id="UP000003900">
    <property type="component" value="Unassembled WGS sequence"/>
</dbReference>
<dbReference type="Pfam" id="PF00326">
    <property type="entry name" value="Peptidase_S9"/>
    <property type="match status" value="1"/>
</dbReference>
<dbReference type="PATRIC" id="fig|1131935.3.peg.2612"/>
<dbReference type="MEROPS" id="S09.A77"/>
<dbReference type="Gene3D" id="3.40.50.1820">
    <property type="entry name" value="alpha/beta hydrolase"/>
    <property type="match status" value="1"/>
</dbReference>